<feature type="region of interest" description="Disordered" evidence="1">
    <location>
        <begin position="156"/>
        <end position="204"/>
    </location>
</feature>
<dbReference type="RefSeq" id="WP_371944148.1">
    <property type="nucleotide sequence ID" value="NZ_JAXCEH010000021.1"/>
</dbReference>
<dbReference type="InterPro" id="IPR012349">
    <property type="entry name" value="Split_barrel_FMN-bd"/>
</dbReference>
<reference evidence="2 3" key="1">
    <citation type="submission" date="2023-11" db="EMBL/GenBank/DDBJ databases">
        <title>Actinomadura monticuli sp. nov., isolated from volcanic ash.</title>
        <authorList>
            <person name="Lee S.D."/>
            <person name="Yang H."/>
            <person name="Kim I.S."/>
        </authorList>
    </citation>
    <scope>NUCLEOTIDE SEQUENCE [LARGE SCALE GENOMIC DNA]</scope>
    <source>
        <strain evidence="2 3">DSM 45346</strain>
    </source>
</reference>
<evidence type="ECO:0008006" key="4">
    <source>
        <dbReference type="Google" id="ProtNLM"/>
    </source>
</evidence>
<feature type="compositionally biased region" description="Basic and acidic residues" evidence="1">
    <location>
        <begin position="192"/>
        <end position="204"/>
    </location>
</feature>
<sequence length="204" mass="22024">MAGSGDRRVGRAFDARADMPMAFSSEVLPAAVQAIASSPSRQRPVVMVTCGADGQPRVCVPDWGELRVVGDQRLRVAVWPSDPTAVNLDRDPSALLIVPALADVYLIHATARRLVDAAMVWAHYELTITSARVADRGTTPHLQSESDADGEVEFLTQRLPKSEDTLGRASAALKARRRNSPQRSPWAPSPDSEEKGDQRCAEGA</sequence>
<gene>
    <name evidence="2" type="ORF">SM436_27295</name>
</gene>
<protein>
    <recommendedName>
        <fullName evidence="4">Pyridoxamine 5'-phosphate oxidase putative domain-containing protein</fullName>
    </recommendedName>
</protein>
<evidence type="ECO:0000313" key="3">
    <source>
        <dbReference type="Proteomes" id="UP001569904"/>
    </source>
</evidence>
<dbReference type="Proteomes" id="UP001569904">
    <property type="component" value="Unassembled WGS sequence"/>
</dbReference>
<accession>A0ABV4R3D1</accession>
<dbReference type="SUPFAM" id="SSF50475">
    <property type="entry name" value="FMN-binding split barrel"/>
    <property type="match status" value="1"/>
</dbReference>
<keyword evidence="3" id="KW-1185">Reference proteome</keyword>
<evidence type="ECO:0000313" key="2">
    <source>
        <dbReference type="EMBL" id="MFA1557402.1"/>
    </source>
</evidence>
<dbReference type="Gene3D" id="2.30.110.10">
    <property type="entry name" value="Electron Transport, Fmn-binding Protein, Chain A"/>
    <property type="match status" value="1"/>
</dbReference>
<name>A0ABV4R3D1_9ACTN</name>
<proteinExistence type="predicted"/>
<organism evidence="2 3">
    <name type="scientific">Actinomadura chokoriensis</name>
    <dbReference type="NCBI Taxonomy" id="454156"/>
    <lineage>
        <taxon>Bacteria</taxon>
        <taxon>Bacillati</taxon>
        <taxon>Actinomycetota</taxon>
        <taxon>Actinomycetes</taxon>
        <taxon>Streptosporangiales</taxon>
        <taxon>Thermomonosporaceae</taxon>
        <taxon>Actinomadura</taxon>
    </lineage>
</organism>
<dbReference type="EMBL" id="JAXCEH010000021">
    <property type="protein sequence ID" value="MFA1557402.1"/>
    <property type="molecule type" value="Genomic_DNA"/>
</dbReference>
<evidence type="ECO:0000256" key="1">
    <source>
        <dbReference type="SAM" id="MobiDB-lite"/>
    </source>
</evidence>
<comment type="caution">
    <text evidence="2">The sequence shown here is derived from an EMBL/GenBank/DDBJ whole genome shotgun (WGS) entry which is preliminary data.</text>
</comment>